<dbReference type="Gene3D" id="3.50.50.60">
    <property type="entry name" value="FAD/NAD(P)-binding domain"/>
    <property type="match status" value="1"/>
</dbReference>
<comment type="cofactor">
    <cofactor evidence="2 12">
        <name>FAD</name>
        <dbReference type="ChEBI" id="CHEBI:57692"/>
    </cofactor>
</comment>
<dbReference type="RefSeq" id="WP_210049121.1">
    <property type="nucleotide sequence ID" value="NZ_JAGINX010000001.1"/>
</dbReference>
<feature type="domain" description="Amine oxidase" evidence="13">
    <location>
        <begin position="22"/>
        <end position="484"/>
    </location>
</feature>
<evidence type="ECO:0000256" key="2">
    <source>
        <dbReference type="ARBA" id="ARBA00001974"/>
    </source>
</evidence>
<evidence type="ECO:0000256" key="12">
    <source>
        <dbReference type="RuleBase" id="RU364052"/>
    </source>
</evidence>
<protein>
    <recommendedName>
        <fullName evidence="7 12">Coproporphyrinogen III oxidase</fullName>
        <ecNumber evidence="6 12">1.3.3.15</ecNumber>
    </recommendedName>
</protein>
<keyword evidence="9 12" id="KW-0274">FAD</keyword>
<comment type="function">
    <text evidence="3 12">Involved in coproporphyrin-dependent heme b biosynthesis. Catalyzes the oxidation of coproporphyrinogen III to coproporphyrin III.</text>
</comment>
<comment type="pathway">
    <text evidence="4 12">Porphyrin-containing compound metabolism; protoheme biosynthesis.</text>
</comment>
<dbReference type="InterPro" id="IPR036188">
    <property type="entry name" value="FAD/NAD-bd_sf"/>
</dbReference>
<evidence type="ECO:0000313" key="15">
    <source>
        <dbReference type="Proteomes" id="UP001519331"/>
    </source>
</evidence>
<evidence type="ECO:0000259" key="13">
    <source>
        <dbReference type="Pfam" id="PF01593"/>
    </source>
</evidence>
<dbReference type="InterPro" id="IPR004572">
    <property type="entry name" value="Protoporphyrinogen_oxidase"/>
</dbReference>
<evidence type="ECO:0000256" key="6">
    <source>
        <dbReference type="ARBA" id="ARBA00012402"/>
    </source>
</evidence>
<evidence type="ECO:0000256" key="10">
    <source>
        <dbReference type="ARBA" id="ARBA00023002"/>
    </source>
</evidence>
<dbReference type="Gene3D" id="3.90.660.20">
    <property type="entry name" value="Protoporphyrinogen oxidase, mitochondrial, domain 2"/>
    <property type="match status" value="1"/>
</dbReference>
<dbReference type="EMBL" id="JAGINX010000001">
    <property type="protein sequence ID" value="MBP2318704.1"/>
    <property type="molecule type" value="Genomic_DNA"/>
</dbReference>
<dbReference type="SUPFAM" id="SSF54373">
    <property type="entry name" value="FAD-linked reductases, C-terminal domain"/>
    <property type="match status" value="1"/>
</dbReference>
<evidence type="ECO:0000256" key="7">
    <source>
        <dbReference type="ARBA" id="ARBA00019046"/>
    </source>
</evidence>
<comment type="caution">
    <text evidence="14">The sequence shown here is derived from an EMBL/GenBank/DDBJ whole genome shotgun (WGS) entry which is preliminary data.</text>
</comment>
<evidence type="ECO:0000256" key="4">
    <source>
        <dbReference type="ARBA" id="ARBA00004744"/>
    </source>
</evidence>
<evidence type="ECO:0000256" key="5">
    <source>
        <dbReference type="ARBA" id="ARBA00008310"/>
    </source>
</evidence>
<evidence type="ECO:0000256" key="1">
    <source>
        <dbReference type="ARBA" id="ARBA00001755"/>
    </source>
</evidence>
<comment type="catalytic activity">
    <reaction evidence="1">
        <text>coproporphyrinogen III + 3 O2 = coproporphyrin III + 3 H2O2</text>
        <dbReference type="Rhea" id="RHEA:43436"/>
        <dbReference type="ChEBI" id="CHEBI:15379"/>
        <dbReference type="ChEBI" id="CHEBI:16240"/>
        <dbReference type="ChEBI" id="CHEBI:57309"/>
        <dbReference type="ChEBI" id="CHEBI:131725"/>
        <dbReference type="EC" id="1.3.3.15"/>
    </reaction>
    <physiologicalReaction direction="left-to-right" evidence="1">
        <dbReference type="Rhea" id="RHEA:43437"/>
    </physiologicalReaction>
</comment>
<keyword evidence="10 12" id="KW-0560">Oxidoreductase</keyword>
<dbReference type="GO" id="GO:0004729">
    <property type="term" value="F:oxygen-dependent protoporphyrinogen oxidase activity"/>
    <property type="evidence" value="ECO:0007669"/>
    <property type="project" value="UniProtKB-EC"/>
</dbReference>
<dbReference type="Pfam" id="PF01593">
    <property type="entry name" value="Amino_oxidase"/>
    <property type="match status" value="1"/>
</dbReference>
<dbReference type="PANTHER" id="PTHR42923">
    <property type="entry name" value="PROTOPORPHYRINOGEN OXIDASE"/>
    <property type="match status" value="1"/>
</dbReference>
<comment type="subcellular location">
    <subcellularLocation>
        <location evidence="12">Cytoplasm</location>
    </subcellularLocation>
</comment>
<keyword evidence="12" id="KW-0963">Cytoplasm</keyword>
<dbReference type="NCBIfam" id="TIGR00562">
    <property type="entry name" value="proto_IX_ox"/>
    <property type="match status" value="1"/>
</dbReference>
<evidence type="ECO:0000313" key="14">
    <source>
        <dbReference type="EMBL" id="MBP2318704.1"/>
    </source>
</evidence>
<keyword evidence="11 12" id="KW-0350">Heme biosynthesis</keyword>
<evidence type="ECO:0000256" key="9">
    <source>
        <dbReference type="ARBA" id="ARBA00022827"/>
    </source>
</evidence>
<proteinExistence type="inferred from homology"/>
<dbReference type="EC" id="1.3.3.15" evidence="6 12"/>
<keyword evidence="8 12" id="KW-0285">Flavoprotein</keyword>
<accession>A0ABS4T2M4</accession>
<gene>
    <name evidence="14" type="ORF">JOF45_001723</name>
</gene>
<dbReference type="SUPFAM" id="SSF51905">
    <property type="entry name" value="FAD/NAD(P)-binding domain"/>
    <property type="match status" value="1"/>
</dbReference>
<sequence>MTSATRAESAAAARTAVVGGGIAGLAAAWELARAGVPVRLYEASDRLGGAIAPHVLAGVEVDAGAEAFATRSTAVPQLIEELGLSDQVVEPNPDGAWLQLPDLASPLPATGILGIPADPTAAEVVAILGQEGARRAAEDLSRPMQDWTSVAAGAGAGGGAAGVGSPSVGAVVRDRMGQAVLDRLVTPIVSGVHSAHADDLDMSNAAPGLFEAMLEQGSLARAVAQVKAAAPAGSAVNSLEGGLKTLVAALERRLRELGVEIRAGVAVTDLSVLDAEHVILAVDGPQLMQLAGPYADLPQRGTELGRGVALVSMVLKAPELDARPRGTGMLVAPSVEGVGAKAMTHISAKWDWASRALTQALGEGHHLVRLSYGRVDDDLAAGALGFASSDEQLLQAAAADVGTLFGLPVWRGQILDADVVRWQKALPQASAGHQQHVAQVRDALAQSWGAQNRSGPKLYAVGSWFAGTGLARVIPDARAVARLIMNDS</sequence>
<dbReference type="InterPro" id="IPR002937">
    <property type="entry name" value="Amino_oxidase"/>
</dbReference>
<dbReference type="InterPro" id="IPR050464">
    <property type="entry name" value="Zeta_carotene_desat/Oxidored"/>
</dbReference>
<dbReference type="Proteomes" id="UP001519331">
    <property type="component" value="Unassembled WGS sequence"/>
</dbReference>
<evidence type="ECO:0000256" key="8">
    <source>
        <dbReference type="ARBA" id="ARBA00022630"/>
    </source>
</evidence>
<reference evidence="14 15" key="1">
    <citation type="submission" date="2021-03" db="EMBL/GenBank/DDBJ databases">
        <title>Sequencing the genomes of 1000 actinobacteria strains.</title>
        <authorList>
            <person name="Klenk H.-P."/>
        </authorList>
    </citation>
    <scope>NUCLEOTIDE SEQUENCE [LARGE SCALE GENOMIC DNA]</scope>
    <source>
        <strain evidence="14 15">DSM 12544</strain>
    </source>
</reference>
<organism evidence="14 15">
    <name type="scientific">Nesterenkonia lacusekhoensis</name>
    <dbReference type="NCBI Taxonomy" id="150832"/>
    <lineage>
        <taxon>Bacteria</taxon>
        <taxon>Bacillati</taxon>
        <taxon>Actinomycetota</taxon>
        <taxon>Actinomycetes</taxon>
        <taxon>Micrococcales</taxon>
        <taxon>Micrococcaceae</taxon>
        <taxon>Nesterenkonia</taxon>
    </lineage>
</organism>
<evidence type="ECO:0000256" key="11">
    <source>
        <dbReference type="ARBA" id="ARBA00023133"/>
    </source>
</evidence>
<evidence type="ECO:0000256" key="3">
    <source>
        <dbReference type="ARBA" id="ARBA00002185"/>
    </source>
</evidence>
<dbReference type="Gene3D" id="1.10.3110.10">
    <property type="entry name" value="protoporphyrinogen ix oxidase, domain 3"/>
    <property type="match status" value="1"/>
</dbReference>
<name>A0ABS4T2M4_9MICC</name>
<keyword evidence="15" id="KW-1185">Reference proteome</keyword>
<comment type="similarity">
    <text evidence="5 12">Belongs to the protoporphyrinogen/coproporphyrinogen oxidase family. Coproporphyrinogen III oxidase subfamily.</text>
</comment>
<dbReference type="PANTHER" id="PTHR42923:SF3">
    <property type="entry name" value="PROTOPORPHYRINOGEN OXIDASE"/>
    <property type="match status" value="1"/>
</dbReference>
<dbReference type="PRINTS" id="PR00419">
    <property type="entry name" value="ADXRDTASE"/>
</dbReference>